<evidence type="ECO:0000313" key="4">
    <source>
        <dbReference type="EMBL" id="CAG5183801.1"/>
    </source>
</evidence>
<feature type="region of interest" description="Disordered" evidence="1">
    <location>
        <begin position="261"/>
        <end position="285"/>
    </location>
</feature>
<dbReference type="GeneID" id="67010957"/>
<evidence type="ECO:0000256" key="1">
    <source>
        <dbReference type="SAM" id="MobiDB-lite"/>
    </source>
</evidence>
<dbReference type="EMBL" id="CAJRGZ010000022">
    <property type="protein sequence ID" value="CAG5175147.1"/>
    <property type="molecule type" value="Genomic_DNA"/>
</dbReference>
<feature type="region of interest" description="Disordered" evidence="1">
    <location>
        <begin position="566"/>
        <end position="590"/>
    </location>
</feature>
<proteinExistence type="predicted"/>
<feature type="compositionally biased region" description="Basic and acidic residues" evidence="1">
    <location>
        <begin position="566"/>
        <end position="575"/>
    </location>
</feature>
<keyword evidence="2" id="KW-0812">Transmembrane</keyword>
<evidence type="ECO:0000313" key="5">
    <source>
        <dbReference type="Proteomes" id="UP000676310"/>
    </source>
</evidence>
<reference evidence="4" key="1">
    <citation type="submission" date="2021-05" db="EMBL/GenBank/DDBJ databases">
        <authorList>
            <person name="Stam R."/>
        </authorList>
    </citation>
    <scope>NUCLEOTIDE SEQUENCE</scope>
    <source>
        <strain evidence="4">CS162</strain>
    </source>
</reference>
<evidence type="ECO:0000256" key="2">
    <source>
        <dbReference type="SAM" id="Phobius"/>
    </source>
</evidence>
<accession>A0A8J2IEL7</accession>
<dbReference type="EMBL" id="CAJRGZ010000029">
    <property type="protein sequence ID" value="CAG5183801.1"/>
    <property type="molecule type" value="Genomic_DNA"/>
</dbReference>
<keyword evidence="5" id="KW-1185">Reference proteome</keyword>
<evidence type="ECO:0000313" key="3">
    <source>
        <dbReference type="EMBL" id="CAG5175147.1"/>
    </source>
</evidence>
<feature type="compositionally biased region" description="Acidic residues" evidence="1">
    <location>
        <begin position="267"/>
        <end position="283"/>
    </location>
</feature>
<dbReference type="Proteomes" id="UP000676310">
    <property type="component" value="Unassembled WGS sequence"/>
</dbReference>
<comment type="caution">
    <text evidence="4">The sequence shown here is derived from an EMBL/GenBank/DDBJ whole genome shotgun (WGS) entry which is preliminary data.</text>
</comment>
<keyword evidence="2" id="KW-1133">Transmembrane helix</keyword>
<feature type="transmembrane region" description="Helical" evidence="2">
    <location>
        <begin position="518"/>
        <end position="541"/>
    </location>
</feature>
<protein>
    <submittedName>
        <fullName evidence="4">Uncharacterized protein</fullName>
    </submittedName>
</protein>
<gene>
    <name evidence="4" type="ORF">ALTATR162_LOCUS10760</name>
    <name evidence="3" type="ORF">ALTATR162_LOCUS7986</name>
</gene>
<organism evidence="4 5">
    <name type="scientific">Alternaria atra</name>
    <dbReference type="NCBI Taxonomy" id="119953"/>
    <lineage>
        <taxon>Eukaryota</taxon>
        <taxon>Fungi</taxon>
        <taxon>Dikarya</taxon>
        <taxon>Ascomycota</taxon>
        <taxon>Pezizomycotina</taxon>
        <taxon>Dothideomycetes</taxon>
        <taxon>Pleosporomycetidae</taxon>
        <taxon>Pleosporales</taxon>
        <taxon>Pleosporineae</taxon>
        <taxon>Pleosporaceae</taxon>
        <taxon>Alternaria</taxon>
        <taxon>Alternaria sect. Ulocladioides</taxon>
    </lineage>
</organism>
<dbReference type="OrthoDB" id="5428055at2759"/>
<name>A0A8J2IEL7_9PLEO</name>
<dbReference type="AlphaFoldDB" id="A0A8J2IEL7"/>
<sequence length="590" mass="66989">MNYLDGTTLKASCAEYGKAWNQKFNDRNRKKEDRPFLKCLRGVKMKRELLDAFLQDTDSSILSREVQWVKRIFDNILRGSNTLAWVESRAKTSDSNHMSPENLTPNQLASFIKNRSTNAVSDADVIRRLIFIRQLDLDFAYALAKTSSWNEVLALRPAIRRHMMRETAINHTGFETFRLELSLPYLILEERDQSQSSSAEVGCGIERLETDLSFLKIDADQGDGPTHFSIWKAHETVLVFGCDAFEWTGYAFSARCPSMNEGQELNPENEDEDNNGSMPDEDLFATGDTNYDDQHVLDANSPIWDPRVYFLCVLAIRVKIIGQRYDSLIRTLELGVDEWTRSIYTVRSPRPVPNAKINTSQLGQEINQIQEVLHALRTHLSRTIAVWVRFSGIGGDISFFSDVSDQKAKFALQDTSETFADLKFQLQKLDGVDRTLEDAAKALKRALDAQNYQLAQQTLRLNQKINIIAIDSQRSVAETNQTTKANVQLLLITSPFAFALQYFCGERNFLGIDRGPKAFVLCLFVLLALLPLTTHAVEALISAKNKLIKLALRKMGRESDRIKEFELNDLEHPDSPDPANTRSPPVRQRA</sequence>
<keyword evidence="2" id="KW-0472">Membrane</keyword>
<dbReference type="RefSeq" id="XP_043174334.1">
    <property type="nucleotide sequence ID" value="XM_043318399.1"/>
</dbReference>